<organism evidence="7 8">
    <name type="scientific">Erythranthe guttata</name>
    <name type="common">Yellow monkey flower</name>
    <name type="synonym">Mimulus guttatus</name>
    <dbReference type="NCBI Taxonomy" id="4155"/>
    <lineage>
        <taxon>Eukaryota</taxon>
        <taxon>Viridiplantae</taxon>
        <taxon>Streptophyta</taxon>
        <taxon>Embryophyta</taxon>
        <taxon>Tracheophyta</taxon>
        <taxon>Spermatophyta</taxon>
        <taxon>Magnoliopsida</taxon>
        <taxon>eudicotyledons</taxon>
        <taxon>Gunneridae</taxon>
        <taxon>Pentapetalae</taxon>
        <taxon>asterids</taxon>
        <taxon>lamiids</taxon>
        <taxon>Lamiales</taxon>
        <taxon>Phrymaceae</taxon>
        <taxon>Erythranthe</taxon>
    </lineage>
</organism>
<dbReference type="Pfam" id="PF07899">
    <property type="entry name" value="Frigida"/>
    <property type="match status" value="1"/>
</dbReference>
<dbReference type="AlphaFoldDB" id="A0A022Q3H9"/>
<evidence type="ECO:0000313" key="7">
    <source>
        <dbReference type="EMBL" id="EYU21778.1"/>
    </source>
</evidence>
<dbReference type="PhylomeDB" id="A0A022Q3H9"/>
<dbReference type="STRING" id="4155.A0A022Q3H9"/>
<evidence type="ECO:0000313" key="8">
    <source>
        <dbReference type="Proteomes" id="UP000030748"/>
    </source>
</evidence>
<dbReference type="GO" id="GO:0030154">
    <property type="term" value="P:cell differentiation"/>
    <property type="evidence" value="ECO:0007669"/>
    <property type="project" value="UniProtKB-KW"/>
</dbReference>
<evidence type="ECO:0000256" key="5">
    <source>
        <dbReference type="RuleBase" id="RU364012"/>
    </source>
</evidence>
<dbReference type="OrthoDB" id="776053at2759"/>
<evidence type="ECO:0000256" key="1">
    <source>
        <dbReference type="ARBA" id="ARBA00008956"/>
    </source>
</evidence>
<evidence type="ECO:0000256" key="4">
    <source>
        <dbReference type="ARBA" id="ARBA00023089"/>
    </source>
</evidence>
<keyword evidence="8" id="KW-1185">Reference proteome</keyword>
<reference evidence="7 8" key="1">
    <citation type="journal article" date="2013" name="Proc. Natl. Acad. Sci. U.S.A.">
        <title>Fine-scale variation in meiotic recombination in Mimulus inferred from population shotgun sequencing.</title>
        <authorList>
            <person name="Hellsten U."/>
            <person name="Wright K.M."/>
            <person name="Jenkins J."/>
            <person name="Shu S."/>
            <person name="Yuan Y."/>
            <person name="Wessler S.R."/>
            <person name="Schmutz J."/>
            <person name="Willis J.H."/>
            <person name="Rokhsar D.S."/>
        </authorList>
    </citation>
    <scope>NUCLEOTIDE SEQUENCE [LARGE SCALE GENOMIC DNA]</scope>
    <source>
        <strain evidence="8">cv. DUN x IM62</strain>
    </source>
</reference>
<dbReference type="EMBL" id="KI632223">
    <property type="protein sequence ID" value="EYU21778.1"/>
    <property type="molecule type" value="Genomic_DNA"/>
</dbReference>
<name>A0A022Q3H9_ERYGU</name>
<dbReference type="KEGG" id="egt:105975933"/>
<evidence type="ECO:0000256" key="2">
    <source>
        <dbReference type="ARBA" id="ARBA00022473"/>
    </source>
</evidence>
<evidence type="ECO:0000256" key="3">
    <source>
        <dbReference type="ARBA" id="ARBA00022782"/>
    </source>
</evidence>
<sequence>MATTAAAIAPPPLVPEENPCDMSPEEEEEEEDPEELPFDDDESNSPPQSPQLETLPPQPVPSPPSLFNSLAELKDLSAAISSFQQCYDDLHNHLDSIKAAILSKLPPETPEIAALAPSSSSCRPNLLEETILQKQQQQEEQNPPNSELDNLCKIMCSRGIRKYMATHLPQLPKLREEVPKALKLALNPPKLVLECLGKFYLQGSKAFTKNSPMIPAREASILILECFLLMMGMDSDNHKDDGVMDIEEAVKGEAETAALAWRKRLLFEGGLAKANQIDARGLLLFVACFGIPSAFKKEDIRDLVIAGNAKEILGVLQKSHELMNKIPEIVEGMMKNKMEVDAIDIVYTFGLEARFNPHKVLMQFLRESKESWKKPRKGQGSEATQNDLNKKYLAALKSVSKCLERHKIDPTKLLSGWQIKEKIATLQREIAESEKKSADTTPNKRKAIENETWKRPKPQELPKRPRYVDHGQHHQSIPTAHLDSRRNLLDIGRPIHTNNYHASQAALYGGPGALSHGAILSTPSYAGVNGGMIVDTAGQIINHGTHHGGTHSYDWRADSALVEKYASQTSSLGLTSLYRASTSVEGFPGGVANATSAGHGNRAAQSDLYQFADAVAESESYRSGVTHSAAAPTALPSHYSSYLYQV</sequence>
<feature type="region of interest" description="Disordered" evidence="6">
    <location>
        <begin position="1"/>
        <end position="67"/>
    </location>
</feature>
<dbReference type="PANTHER" id="PTHR31791:SF49">
    <property type="entry name" value="INACTIVE PROTEIN FRIGIDA"/>
    <property type="match status" value="1"/>
</dbReference>
<keyword evidence="3 5" id="KW-0221">Differentiation</keyword>
<dbReference type="OMA" id="CESMWSK"/>
<protein>
    <recommendedName>
        <fullName evidence="5">FRIGIDA-like protein</fullName>
    </recommendedName>
</protein>
<keyword evidence="4 5" id="KW-0287">Flowering</keyword>
<keyword evidence="2 5" id="KW-0217">Developmental protein</keyword>
<accession>A0A022Q3H9</accession>
<dbReference type="GO" id="GO:0009908">
    <property type="term" value="P:flower development"/>
    <property type="evidence" value="ECO:0007669"/>
    <property type="project" value="UniProtKB-KW"/>
</dbReference>
<dbReference type="eggNOG" id="ENOG502QUHP">
    <property type="taxonomic scope" value="Eukaryota"/>
</dbReference>
<gene>
    <name evidence="7" type="ORF">MIMGU_mgv1a002693mg</name>
</gene>
<dbReference type="PANTHER" id="PTHR31791">
    <property type="entry name" value="FRIGIDA-LIKE PROTEIN 3-RELATED"/>
    <property type="match status" value="1"/>
</dbReference>
<dbReference type="Proteomes" id="UP000030748">
    <property type="component" value="Unassembled WGS sequence"/>
</dbReference>
<dbReference type="InterPro" id="IPR012474">
    <property type="entry name" value="Frigida"/>
</dbReference>
<proteinExistence type="inferred from homology"/>
<feature type="compositionally biased region" description="Acidic residues" evidence="6">
    <location>
        <begin position="23"/>
        <end position="43"/>
    </location>
</feature>
<comment type="similarity">
    <text evidence="1 5">Belongs to the Frigida family.</text>
</comment>
<evidence type="ECO:0000256" key="6">
    <source>
        <dbReference type="SAM" id="MobiDB-lite"/>
    </source>
</evidence>